<dbReference type="AlphaFoldDB" id="A0A8D8MVY1"/>
<sequence length="189" mass="21110">MHTSLFLLGQILARLEAPEAGLNLGGRFGGRLLALPHQEPAHAGLDLGGRFVLQAGRRLLSPRLRSGRTTTSGRVAGGSSRLLVPDRLAHPVTAEAGLDLGGRVLLRGVRGRRVRRGRMDVHLVHYRAQSVHECFQRGTAVQRGDFRFSGFYSRGMKHELRFWTKFKRMNKTRSSPKTRVRTEQLAKVN</sequence>
<proteinExistence type="predicted"/>
<name>A0A8D8MVY1_CULPI</name>
<dbReference type="EMBL" id="HBUE01226514">
    <property type="protein sequence ID" value="CAG6542496.1"/>
    <property type="molecule type" value="Transcribed_RNA"/>
</dbReference>
<dbReference type="EMBL" id="HBUE01226515">
    <property type="protein sequence ID" value="CAG6542498.1"/>
    <property type="molecule type" value="Transcribed_RNA"/>
</dbReference>
<dbReference type="EMBL" id="HBUE01333268">
    <property type="protein sequence ID" value="CAG6594603.1"/>
    <property type="molecule type" value="Transcribed_RNA"/>
</dbReference>
<protein>
    <submittedName>
        <fullName evidence="1">(northern house mosquito) hypothetical protein</fullName>
    </submittedName>
</protein>
<reference evidence="1" key="1">
    <citation type="submission" date="2021-05" db="EMBL/GenBank/DDBJ databases">
        <authorList>
            <person name="Alioto T."/>
            <person name="Alioto T."/>
            <person name="Gomez Garrido J."/>
        </authorList>
    </citation>
    <scope>NUCLEOTIDE SEQUENCE</scope>
</reference>
<accession>A0A8D8MVY1</accession>
<dbReference type="EMBL" id="HBUE01333266">
    <property type="protein sequence ID" value="CAG6594600.1"/>
    <property type="molecule type" value="Transcribed_RNA"/>
</dbReference>
<dbReference type="EMBL" id="HBUE01226512">
    <property type="protein sequence ID" value="CAG6542493.1"/>
    <property type="molecule type" value="Transcribed_RNA"/>
</dbReference>
<dbReference type="EMBL" id="HBUE01226513">
    <property type="protein sequence ID" value="CAG6542494.1"/>
    <property type="molecule type" value="Transcribed_RNA"/>
</dbReference>
<organism evidence="1">
    <name type="scientific">Culex pipiens</name>
    <name type="common">House mosquito</name>
    <dbReference type="NCBI Taxonomy" id="7175"/>
    <lineage>
        <taxon>Eukaryota</taxon>
        <taxon>Metazoa</taxon>
        <taxon>Ecdysozoa</taxon>
        <taxon>Arthropoda</taxon>
        <taxon>Hexapoda</taxon>
        <taxon>Insecta</taxon>
        <taxon>Pterygota</taxon>
        <taxon>Neoptera</taxon>
        <taxon>Endopterygota</taxon>
        <taxon>Diptera</taxon>
        <taxon>Nematocera</taxon>
        <taxon>Culicoidea</taxon>
        <taxon>Culicidae</taxon>
        <taxon>Culicinae</taxon>
        <taxon>Culicini</taxon>
        <taxon>Culex</taxon>
        <taxon>Culex</taxon>
    </lineage>
</organism>
<dbReference type="EMBL" id="HBUE01333270">
    <property type="protein sequence ID" value="CAG6594607.1"/>
    <property type="molecule type" value="Transcribed_RNA"/>
</dbReference>
<dbReference type="EMBL" id="HBUE01333267">
    <property type="protein sequence ID" value="CAG6594601.1"/>
    <property type="molecule type" value="Transcribed_RNA"/>
</dbReference>
<evidence type="ECO:0000313" key="1">
    <source>
        <dbReference type="EMBL" id="CAG6542498.1"/>
    </source>
</evidence>
<dbReference type="EMBL" id="HBUE01226516">
    <property type="protein sequence ID" value="CAG6542500.1"/>
    <property type="molecule type" value="Transcribed_RNA"/>
</dbReference>
<dbReference type="EMBL" id="HBUE01333269">
    <property type="protein sequence ID" value="CAG6594605.1"/>
    <property type="molecule type" value="Transcribed_RNA"/>
</dbReference>